<feature type="chain" id="PRO_5047325013" description="Endo-1,3(4)-beta-glucanase 1 carbohydrate binding domain-containing protein" evidence="1">
    <location>
        <begin position="17"/>
        <end position="152"/>
    </location>
</feature>
<dbReference type="Pfam" id="PF10645">
    <property type="entry name" value="Carb_bind"/>
    <property type="match status" value="1"/>
</dbReference>
<dbReference type="InterPro" id="IPR018909">
    <property type="entry name" value="Eng1_septum"/>
</dbReference>
<name>A0ABR1XZ39_9PEZI</name>
<dbReference type="Proteomes" id="UP001456524">
    <property type="component" value="Unassembled WGS sequence"/>
</dbReference>
<dbReference type="EMBL" id="JBBWUH010000003">
    <property type="protein sequence ID" value="KAK8173575.1"/>
    <property type="molecule type" value="Genomic_DNA"/>
</dbReference>
<evidence type="ECO:0000313" key="4">
    <source>
        <dbReference type="Proteomes" id="UP001456524"/>
    </source>
</evidence>
<reference evidence="3 4" key="1">
    <citation type="journal article" date="2022" name="G3 (Bethesda)">
        <title>Enemy or ally: a genomic approach to elucidate the lifestyle of Phyllosticta citrichinaensis.</title>
        <authorList>
            <person name="Buijs V.A."/>
            <person name="Groenewald J.Z."/>
            <person name="Haridas S."/>
            <person name="LaButti K.M."/>
            <person name="Lipzen A."/>
            <person name="Martin F.M."/>
            <person name="Barry K."/>
            <person name="Grigoriev I.V."/>
            <person name="Crous P.W."/>
            <person name="Seidl M.F."/>
        </authorList>
    </citation>
    <scope>NUCLEOTIDE SEQUENCE [LARGE SCALE GENOMIC DNA]</scope>
    <source>
        <strain evidence="3 4">CBS 129764</strain>
    </source>
</reference>
<accession>A0ABR1XZ39</accession>
<keyword evidence="1" id="KW-0732">Signal</keyword>
<evidence type="ECO:0000259" key="2">
    <source>
        <dbReference type="Pfam" id="PF10645"/>
    </source>
</evidence>
<organism evidence="3 4">
    <name type="scientific">Phyllosticta citrichinensis</name>
    <dbReference type="NCBI Taxonomy" id="1130410"/>
    <lineage>
        <taxon>Eukaryota</taxon>
        <taxon>Fungi</taxon>
        <taxon>Dikarya</taxon>
        <taxon>Ascomycota</taxon>
        <taxon>Pezizomycotina</taxon>
        <taxon>Dothideomycetes</taxon>
        <taxon>Dothideomycetes incertae sedis</taxon>
        <taxon>Botryosphaeriales</taxon>
        <taxon>Phyllostictaceae</taxon>
        <taxon>Phyllosticta</taxon>
    </lineage>
</organism>
<keyword evidence="4" id="KW-1185">Reference proteome</keyword>
<gene>
    <name evidence="3" type="ORF">IWX90DRAFT_484515</name>
</gene>
<proteinExistence type="predicted"/>
<protein>
    <recommendedName>
        <fullName evidence="2">Endo-1,3(4)-beta-glucanase 1 carbohydrate binding domain-containing protein</fullName>
    </recommendedName>
</protein>
<comment type="caution">
    <text evidence="3">The sequence shown here is derived from an EMBL/GenBank/DDBJ whole genome shotgun (WGS) entry which is preliminary data.</text>
</comment>
<evidence type="ECO:0000256" key="1">
    <source>
        <dbReference type="SAM" id="SignalP"/>
    </source>
</evidence>
<feature type="domain" description="Endo-1,3(4)-beta-glucanase 1 carbohydrate binding" evidence="2">
    <location>
        <begin position="31"/>
        <end position="79"/>
    </location>
</feature>
<evidence type="ECO:0000313" key="3">
    <source>
        <dbReference type="EMBL" id="KAK8173575.1"/>
    </source>
</evidence>
<sequence length="152" mass="15350">MQFFTVLSLLAATAVAGPLHKVRQAGNSSGTCGGVPYSSGTWTCFEDKVLCPIQNGRQFQHCNAQCYDPSIWICNNGQLAPGGTATPIGTPLATPGTPLATPYATPYPTPALNFGTAPVGTPPVGTPPAGTPPFGTPGAFPTPTPGAGFGGY</sequence>
<feature type="signal peptide" evidence="1">
    <location>
        <begin position="1"/>
        <end position="16"/>
    </location>
</feature>